<dbReference type="PANTHER" id="PTHR11365:SF23">
    <property type="entry name" value="HYPOTHETICAL 5-OXOPROLINASE (EUROFUNG)-RELATED"/>
    <property type="match status" value="1"/>
</dbReference>
<gene>
    <name evidence="3" type="ORF">EV655_10823</name>
</gene>
<dbReference type="OrthoDB" id="9761586at2"/>
<organism evidence="3 4">
    <name type="scientific">Rhodovulum euryhalinum</name>
    <dbReference type="NCBI Taxonomy" id="35805"/>
    <lineage>
        <taxon>Bacteria</taxon>
        <taxon>Pseudomonadati</taxon>
        <taxon>Pseudomonadota</taxon>
        <taxon>Alphaproteobacteria</taxon>
        <taxon>Rhodobacterales</taxon>
        <taxon>Paracoccaceae</taxon>
        <taxon>Rhodovulum</taxon>
    </lineage>
</organism>
<dbReference type="GO" id="GO:0017168">
    <property type="term" value="F:5-oxoprolinase (ATP-hydrolyzing) activity"/>
    <property type="evidence" value="ECO:0007669"/>
    <property type="project" value="TreeGrafter"/>
</dbReference>
<dbReference type="AlphaFoldDB" id="A0A4R2KEP7"/>
<evidence type="ECO:0000313" key="3">
    <source>
        <dbReference type="EMBL" id="TCO70782.1"/>
    </source>
</evidence>
<proteinExistence type="predicted"/>
<reference evidence="3 4" key="1">
    <citation type="submission" date="2019-03" db="EMBL/GenBank/DDBJ databases">
        <title>Genomic Encyclopedia of Type Strains, Phase IV (KMG-IV): sequencing the most valuable type-strain genomes for metagenomic binning, comparative biology and taxonomic classification.</title>
        <authorList>
            <person name="Goeker M."/>
        </authorList>
    </citation>
    <scope>NUCLEOTIDE SEQUENCE [LARGE SCALE GENOMIC DNA]</scope>
    <source>
        <strain evidence="3 4">DSM 4868</strain>
    </source>
</reference>
<evidence type="ECO:0000313" key="4">
    <source>
        <dbReference type="Proteomes" id="UP000295142"/>
    </source>
</evidence>
<sequence>MLDPITLSVIQAGLMQVCDEMDLTFSRAAFSPVIAEANDRSDGIYAAADGALIAQGSGGLPVFVGTMQYSTRVLIERIAAGITAPPEPGDTYIVNDPYLGGTHLMDVRFARPFYRDGRIFCWLSNTGHWPDTGGAVPGGFSASATSVEQEGLRLPPVKLFKRGEMDREIYQIICSNIRVADQRIGDVKAQAAALSVGEERLAALLDRYGDDTVRAAIAELRTRAARQMRAFIATIPEGPHRSVAWVDSDGVVNEPLAIRLAVTRAGDDLVFDFTGSSPPCAGPMNSVEATTLSSVYLAMRHIFPELPISAGAFEPVKVTGHRGTFLDAHYPRPVSGCAAEVSQRIAEAVFAALVDALPDRVTAAPAGTSGNFALGGHDPERGSDYVMYQLSGGGYGGNADHDGLANGCSTIGISKAPPIEIMEQKFPVLYRHYRLREGSGGAGRHRGGLGLDYEVELRRGMARASFVMDHGRFGPQGALGGADGAPNRVVVTRNGHEETPEHLSKAQDIPLAPGDRVRVETPGGGGYGDPLTRDPEAVAEDVRLGRHTRDAARALFGVVLTGEPPRPDPEATRTLRAERTRGAADPQHA</sequence>
<keyword evidence="4" id="KW-1185">Reference proteome</keyword>
<dbReference type="RefSeq" id="WP_132544672.1">
    <property type="nucleotide sequence ID" value="NZ_SLWW01000008.1"/>
</dbReference>
<evidence type="ECO:0000256" key="1">
    <source>
        <dbReference type="SAM" id="MobiDB-lite"/>
    </source>
</evidence>
<protein>
    <submittedName>
        <fullName evidence="3">N-methylhydantoinase B</fullName>
    </submittedName>
</protein>
<dbReference type="InterPro" id="IPR003692">
    <property type="entry name" value="Hydantoinase_B"/>
</dbReference>
<feature type="region of interest" description="Disordered" evidence="1">
    <location>
        <begin position="557"/>
        <end position="589"/>
    </location>
</feature>
<accession>A0A4R2KEP7</accession>
<comment type="caution">
    <text evidence="3">The sequence shown here is derived from an EMBL/GenBank/DDBJ whole genome shotgun (WGS) entry which is preliminary data.</text>
</comment>
<dbReference type="Proteomes" id="UP000295142">
    <property type="component" value="Unassembled WGS sequence"/>
</dbReference>
<dbReference type="GO" id="GO:0006749">
    <property type="term" value="P:glutathione metabolic process"/>
    <property type="evidence" value="ECO:0007669"/>
    <property type="project" value="TreeGrafter"/>
</dbReference>
<feature type="compositionally biased region" description="Basic and acidic residues" evidence="1">
    <location>
        <begin position="565"/>
        <end position="589"/>
    </location>
</feature>
<dbReference type="PANTHER" id="PTHR11365">
    <property type="entry name" value="5-OXOPROLINASE RELATED"/>
    <property type="match status" value="1"/>
</dbReference>
<dbReference type="InterPro" id="IPR045079">
    <property type="entry name" value="Oxoprolinase-like"/>
</dbReference>
<dbReference type="GO" id="GO:0005829">
    <property type="term" value="C:cytosol"/>
    <property type="evidence" value="ECO:0007669"/>
    <property type="project" value="TreeGrafter"/>
</dbReference>
<dbReference type="Pfam" id="PF02538">
    <property type="entry name" value="Hydantoinase_B"/>
    <property type="match status" value="1"/>
</dbReference>
<feature type="domain" description="Hydantoinase B/oxoprolinase" evidence="2">
    <location>
        <begin position="3"/>
        <end position="530"/>
    </location>
</feature>
<evidence type="ECO:0000259" key="2">
    <source>
        <dbReference type="Pfam" id="PF02538"/>
    </source>
</evidence>
<name>A0A4R2KEP7_9RHOB</name>
<dbReference type="EMBL" id="SLWW01000008">
    <property type="protein sequence ID" value="TCO70782.1"/>
    <property type="molecule type" value="Genomic_DNA"/>
</dbReference>